<organism evidence="2 3">
    <name type="scientific">Candidatus Criblamydia sequanensis CRIB-18</name>
    <dbReference type="NCBI Taxonomy" id="1437425"/>
    <lineage>
        <taxon>Bacteria</taxon>
        <taxon>Pseudomonadati</taxon>
        <taxon>Chlamydiota</taxon>
        <taxon>Chlamydiia</taxon>
        <taxon>Parachlamydiales</taxon>
        <taxon>Candidatus Criblamydiaceae</taxon>
        <taxon>Candidatus Criblamydia</taxon>
    </lineage>
</organism>
<protein>
    <submittedName>
        <fullName evidence="2">Uncharacterized protein</fullName>
    </submittedName>
</protein>
<evidence type="ECO:0000256" key="1">
    <source>
        <dbReference type="SAM" id="MobiDB-lite"/>
    </source>
</evidence>
<dbReference type="Proteomes" id="UP000031552">
    <property type="component" value="Unassembled WGS sequence"/>
</dbReference>
<gene>
    <name evidence="2" type="ORF">CSEC_1563</name>
</gene>
<evidence type="ECO:0000313" key="2">
    <source>
        <dbReference type="EMBL" id="CDR34377.1"/>
    </source>
</evidence>
<comment type="caution">
    <text evidence="2">The sequence shown here is derived from an EMBL/GenBank/DDBJ whole genome shotgun (WGS) entry which is preliminary data.</text>
</comment>
<reference evidence="2" key="1">
    <citation type="submission" date="2013-12" db="EMBL/GenBank/DDBJ databases">
        <authorList>
            <person name="Linke B."/>
        </authorList>
    </citation>
    <scope>NUCLEOTIDE SEQUENCE [LARGE SCALE GENOMIC DNA]</scope>
    <source>
        <strain evidence="2">CRIB-18</strain>
    </source>
</reference>
<evidence type="ECO:0000313" key="3">
    <source>
        <dbReference type="Proteomes" id="UP000031552"/>
    </source>
</evidence>
<dbReference type="OrthoDB" id="9904751at2"/>
<name>A0A090CZD1_9BACT</name>
<accession>A0A090CZD1</accession>
<dbReference type="AlphaFoldDB" id="A0A090CZD1"/>
<feature type="compositionally biased region" description="Basic and acidic residues" evidence="1">
    <location>
        <begin position="220"/>
        <end position="239"/>
    </location>
</feature>
<dbReference type="EMBL" id="CCEJ010000007">
    <property type="protein sequence ID" value="CDR34377.1"/>
    <property type="molecule type" value="Genomic_DNA"/>
</dbReference>
<sequence length="338" mass="37847">MLGEGTILGTICNGTGAILSVVSGYYSQEKSSHQSIKPLNTDILRSPFITVVQIALLHFKPHKTKLIFVPNALEYQEPGVLTKIARTWYYYLDPSAGAGRDYLSAIKDEFALALKWYPVGSNEKMDEIYKISKMGLEALANTYAKTHVVSFCNEIQQLIDTDFKLEENRKIALELAKQKAKRKREKEEKKKAVGNPETLSVGTPESVVSLPQDLTENEEDIKGKEVDKSEKPDNETGQEFKLKIDPSANDLEFDFEMVEKPNEGIPEKDLSRKIKALIDETKINSIHGLFLSAMKDKNESNKESLNSSINCINEFVQGRVGDLKKTISSHFDGEIVLG</sequence>
<proteinExistence type="predicted"/>
<reference evidence="2" key="2">
    <citation type="submission" date="2014-09" db="EMBL/GenBank/DDBJ databases">
        <title>Criblamydia sequanensis harbors a mega-plasmid encoding arsenite resistance.</title>
        <authorList>
            <person name="Bertelli C."/>
            <person name="Goesmann A."/>
            <person name="Greub G."/>
        </authorList>
    </citation>
    <scope>NUCLEOTIDE SEQUENCE [LARGE SCALE GENOMIC DNA]</scope>
    <source>
        <strain evidence="2">CRIB-18</strain>
    </source>
</reference>
<dbReference type="RefSeq" id="WP_041017907.1">
    <property type="nucleotide sequence ID" value="NZ_CCEJ010000007.1"/>
</dbReference>
<keyword evidence="3" id="KW-1185">Reference proteome</keyword>
<feature type="region of interest" description="Disordered" evidence="1">
    <location>
        <begin position="183"/>
        <end position="239"/>
    </location>
</feature>